<keyword evidence="1" id="KW-0472">Membrane</keyword>
<gene>
    <name evidence="2" type="ORF">CXX69_03550</name>
</gene>
<feature type="transmembrane region" description="Helical" evidence="1">
    <location>
        <begin position="39"/>
        <end position="58"/>
    </location>
</feature>
<proteinExistence type="predicted"/>
<dbReference type="Proteomes" id="UP000248161">
    <property type="component" value="Unassembled WGS sequence"/>
</dbReference>
<protein>
    <submittedName>
        <fullName evidence="2">Uncharacterized protein</fullName>
    </submittedName>
</protein>
<reference evidence="2 3" key="1">
    <citation type="journal article" date="2015" name="Nat. Commun.">
        <title>Genomic and transcriptomic evidence for scavenging of diverse organic compounds by widespread deep-sea archaea.</title>
        <authorList>
            <person name="Li M."/>
            <person name="Baker B.J."/>
            <person name="Anantharaman K."/>
            <person name="Jain S."/>
            <person name="Breier J.A."/>
            <person name="Dick G.J."/>
        </authorList>
    </citation>
    <scope>NUCLEOTIDE SEQUENCE [LARGE SCALE GENOMIC DNA]</scope>
    <source>
        <strain evidence="2">Cayman_51_deep</strain>
    </source>
</reference>
<accession>A0A2V3HS70</accession>
<comment type="caution">
    <text evidence="2">The sequence shown here is derived from an EMBL/GenBank/DDBJ whole genome shotgun (WGS) entry which is preliminary data.</text>
</comment>
<dbReference type="EMBL" id="PSPG01000006">
    <property type="protein sequence ID" value="PXF21692.1"/>
    <property type="molecule type" value="Genomic_DNA"/>
</dbReference>
<keyword evidence="1" id="KW-0812">Transmembrane</keyword>
<feature type="transmembrane region" description="Helical" evidence="1">
    <location>
        <begin position="7"/>
        <end position="27"/>
    </location>
</feature>
<keyword evidence="1" id="KW-1133">Transmembrane helix</keyword>
<organism evidence="2 3">
    <name type="scientific">Candidatus Thalassarchaeum betae</name>
    <dbReference type="NCBI Taxonomy" id="2599289"/>
    <lineage>
        <taxon>Archaea</taxon>
        <taxon>Methanobacteriati</taxon>
        <taxon>Thermoplasmatota</taxon>
        <taxon>Candidatus Poseidoniia</taxon>
        <taxon>Candidatus Poseidoniales</taxon>
        <taxon>Candidatus Thalassarchaeaceae</taxon>
        <taxon>Candidatus Thalassarchaeum</taxon>
    </lineage>
</organism>
<evidence type="ECO:0000313" key="3">
    <source>
        <dbReference type="Proteomes" id="UP000248161"/>
    </source>
</evidence>
<name>A0A2V3HS70_9ARCH</name>
<evidence type="ECO:0000256" key="1">
    <source>
        <dbReference type="SAM" id="Phobius"/>
    </source>
</evidence>
<dbReference type="AlphaFoldDB" id="A0A2V3HS70"/>
<sequence length="66" mass="7580">MLLRQKLGVVVMFLFLPINGPMWRMGLAELGYEVPIGEFQGFVLTMILFVTGAVMMFMPELRWPSE</sequence>
<evidence type="ECO:0000313" key="2">
    <source>
        <dbReference type="EMBL" id="PXF21692.1"/>
    </source>
</evidence>